<dbReference type="Pfam" id="PF00282">
    <property type="entry name" value="Pyridoxal_deC"/>
    <property type="match status" value="1"/>
</dbReference>
<evidence type="ECO:0000256" key="4">
    <source>
        <dbReference type="ARBA" id="ARBA00022898"/>
    </source>
</evidence>
<keyword evidence="5 6" id="KW-0456">Lyase</keyword>
<dbReference type="InterPro" id="IPR015421">
    <property type="entry name" value="PyrdxlP-dep_Trfase_major"/>
</dbReference>
<reference evidence="7 8" key="1">
    <citation type="submission" date="2024-01" db="EMBL/GenBank/DDBJ databases">
        <authorList>
            <consortium name="Genoscope - CEA"/>
            <person name="William W."/>
        </authorList>
    </citation>
    <scope>NUCLEOTIDE SEQUENCE [LARGE SCALE GENOMIC DNA]</scope>
    <source>
        <strain evidence="7 8">29B2s-10</strain>
    </source>
</reference>
<evidence type="ECO:0000256" key="6">
    <source>
        <dbReference type="RuleBase" id="RU000382"/>
    </source>
</evidence>
<dbReference type="Gene3D" id="3.90.1150.170">
    <property type="match status" value="1"/>
</dbReference>
<dbReference type="InterPro" id="IPR015424">
    <property type="entry name" value="PyrdxlP-dep_Trfase"/>
</dbReference>
<evidence type="ECO:0000256" key="1">
    <source>
        <dbReference type="ARBA" id="ARBA00001933"/>
    </source>
</evidence>
<organism evidence="7 8">
    <name type="scientific">[Candida] anglica</name>
    <dbReference type="NCBI Taxonomy" id="148631"/>
    <lineage>
        <taxon>Eukaryota</taxon>
        <taxon>Fungi</taxon>
        <taxon>Dikarya</taxon>
        <taxon>Ascomycota</taxon>
        <taxon>Saccharomycotina</taxon>
        <taxon>Pichiomycetes</taxon>
        <taxon>Debaryomycetaceae</taxon>
        <taxon>Kurtzmaniella</taxon>
    </lineage>
</organism>
<evidence type="ECO:0000256" key="3">
    <source>
        <dbReference type="ARBA" id="ARBA00022793"/>
    </source>
</evidence>
<sequence>MTSIRSELESNRVQELDQLLKLVSPKILEYVAKADPNSDSYQSNSLGTYHEPSELKEKLLTHHDRLDATGIKDAPLGELEDVIDKVLNLSVNTWNPGFMDKLYASNNPIGVISDLILSVLNTNSHVYTVSPVLSVLENYIGKKYAQLFFTNDQQTCGGLTFSGGSWSNVTSMQIARSLKFPETKELGNGNYKFAVYTSKHCHYSVEKAAILLGLGSKNVFKVDILADGSMDVNSLKSTVEQSIKDGYTPLYINATAGTTVFGSFDPFTEISEIARKHDIWFHIDGSWGGNVVFSSTHKKKMIGSHLANSITANPHKMLGVPTTCSFLLLPHVGHFQKAMSLSAPYLFHGNNDDEENYDLADGTMGCGRRADSFKFYMTWLYYGQQGLEERVDHAFNIAQYFIEKISHLDGFELVVGSKESPPQCLQVCFYYSPEGYKSKDHTEATRFISRALHSKGKYLVDYSPNPTSQDGKGEFFRVVFNSPILTSEVIDDLVESIVAAGKELEL</sequence>
<evidence type="ECO:0000256" key="5">
    <source>
        <dbReference type="ARBA" id="ARBA00023239"/>
    </source>
</evidence>
<keyword evidence="8" id="KW-1185">Reference proteome</keyword>
<keyword evidence="4 6" id="KW-0663">Pyridoxal phosphate</keyword>
<dbReference type="InterPro" id="IPR002129">
    <property type="entry name" value="PyrdxlP-dep_de-COase"/>
</dbReference>
<dbReference type="Gene3D" id="3.40.640.10">
    <property type="entry name" value="Type I PLP-dependent aspartate aminotransferase-like (Major domain)"/>
    <property type="match status" value="1"/>
</dbReference>
<name>A0ABP0EGY4_9ASCO</name>
<dbReference type="EMBL" id="OZ004258">
    <property type="protein sequence ID" value="CAK7912807.1"/>
    <property type="molecule type" value="Genomic_DNA"/>
</dbReference>
<comment type="cofactor">
    <cofactor evidence="1 6">
        <name>pyridoxal 5'-phosphate</name>
        <dbReference type="ChEBI" id="CHEBI:597326"/>
    </cofactor>
</comment>
<evidence type="ECO:0000256" key="2">
    <source>
        <dbReference type="ARBA" id="ARBA00009533"/>
    </source>
</evidence>
<keyword evidence="3" id="KW-0210">Decarboxylase</keyword>
<dbReference type="SUPFAM" id="SSF53383">
    <property type="entry name" value="PLP-dependent transferases"/>
    <property type="match status" value="1"/>
</dbReference>
<proteinExistence type="inferred from homology"/>
<dbReference type="PANTHER" id="PTHR45677">
    <property type="entry name" value="GLUTAMATE DECARBOXYLASE-RELATED"/>
    <property type="match status" value="1"/>
</dbReference>
<comment type="similarity">
    <text evidence="2 6">Belongs to the group II decarboxylase family.</text>
</comment>
<evidence type="ECO:0000313" key="8">
    <source>
        <dbReference type="Proteomes" id="UP001497600"/>
    </source>
</evidence>
<accession>A0ABP0EGY4</accession>
<evidence type="ECO:0008006" key="9">
    <source>
        <dbReference type="Google" id="ProtNLM"/>
    </source>
</evidence>
<gene>
    <name evidence="7" type="ORF">CAAN4_F08702</name>
</gene>
<dbReference type="PANTHER" id="PTHR45677:SF8">
    <property type="entry name" value="CYSTEINE SULFINIC ACID DECARBOXYLASE"/>
    <property type="match status" value="1"/>
</dbReference>
<protein>
    <recommendedName>
        <fullName evidence="9">Glutamate decarboxylase</fullName>
    </recommendedName>
</protein>
<dbReference type="Proteomes" id="UP001497600">
    <property type="component" value="Chromosome F"/>
</dbReference>
<evidence type="ECO:0000313" key="7">
    <source>
        <dbReference type="EMBL" id="CAK7912807.1"/>
    </source>
</evidence>